<dbReference type="Pfam" id="PF20775">
    <property type="entry name" value="Tag1_N"/>
    <property type="match status" value="1"/>
</dbReference>
<keyword evidence="2" id="KW-0812">Transmembrane</keyword>
<keyword evidence="7" id="KW-1185">Reference proteome</keyword>
<evidence type="ECO:0000313" key="6">
    <source>
        <dbReference type="EMBL" id="QID81135.1"/>
    </source>
</evidence>
<protein>
    <submittedName>
        <fullName evidence="6">Uncharacterized protein</fullName>
    </submittedName>
</protein>
<accession>A0A6C1DW84</accession>
<proteinExistence type="predicted"/>
<dbReference type="InterPro" id="IPR055012">
    <property type="entry name" value="Tag1_N"/>
</dbReference>
<evidence type="ECO:0000259" key="3">
    <source>
        <dbReference type="Pfam" id="PF20775"/>
    </source>
</evidence>
<dbReference type="InterPro" id="IPR055010">
    <property type="entry name" value="Tag1_M"/>
</dbReference>
<name>A0A6C1DW84_SACPS</name>
<organism evidence="6 7">
    <name type="scientific">Saccharomyces pastorianus</name>
    <name type="common">Lager yeast</name>
    <name type="synonym">Saccharomyces cerevisiae x Saccharomyces eubayanus</name>
    <dbReference type="NCBI Taxonomy" id="27292"/>
    <lineage>
        <taxon>Eukaryota</taxon>
        <taxon>Fungi</taxon>
        <taxon>Dikarya</taxon>
        <taxon>Ascomycota</taxon>
        <taxon>Saccharomycotina</taxon>
        <taxon>Saccharomycetes</taxon>
        <taxon>Saccharomycetales</taxon>
        <taxon>Saccharomycetaceae</taxon>
        <taxon>Saccharomyces</taxon>
    </lineage>
</organism>
<evidence type="ECO:0000256" key="2">
    <source>
        <dbReference type="SAM" id="Phobius"/>
    </source>
</evidence>
<evidence type="ECO:0000256" key="1">
    <source>
        <dbReference type="SAM" id="MobiDB-lite"/>
    </source>
</evidence>
<dbReference type="PANTHER" id="PTHR35895">
    <property type="entry name" value="CHROMOSOME 16, WHOLE GENOME SHOTGUN SEQUENCE"/>
    <property type="match status" value="1"/>
</dbReference>
<sequence>MHTNSPLRADNQDLETQPLLRPNTEESQLLNDEVRINVANETLIKSRWRSIKCLIIYLLGIILLSFFGISIVQYIRGHVPPTDVIEKNLVQVTNFKLVEFQLDGWKDNMGSDLNNDTGKYLQVSIHSQIWFDYDKWPGTENDSDARSQRDWIRYINENVLKTICIDLNNVTTFDGDLVFKNKLGDVVGMEPICFNLAHRQINNLQFKILVKPSIWKIVKVLKKFWNRDFESLNIKSNLDMTIFKRKFGTRFNLLKLNGEILNWKDIIDWEKISATPLRMIQNMIDAISLQGFTLRDSNSDGFHADMRLNPITILGGVDWLHLPPGTSIPFINWEIKLPDCNGEPAIAIPTLSCFNEPINLHHDNDNIVVCLQNEIEGPLPDELLYQECPQNSLTPMSQIVNAVLNQNETVTFAARGHVLEDGIDNNSLIPADMLEDIFQEASFIPITTNATFNSSELIQEFQINDLQLRWAARKKLSLVGTFLGFFDLSFYETHQQDRVRIDTIRGQIDLYHNDINFLNLPMKQWINSSSHILHDEDTGNTQMKLQFDLENDDMEVVNSLELTRTLNEILFQGFTVIHFNATIDASLTTALGPWVLTGLAGEGDTLVT</sequence>
<dbReference type="PANTHER" id="PTHR35895:SF3">
    <property type="entry name" value="PRE-RRNA PROCESSING PROTEIN"/>
    <property type="match status" value="1"/>
</dbReference>
<dbReference type="GO" id="GO:0000329">
    <property type="term" value="C:fungal-type vacuole membrane"/>
    <property type="evidence" value="ECO:0007669"/>
    <property type="project" value="InterPro"/>
</dbReference>
<evidence type="ECO:0000259" key="4">
    <source>
        <dbReference type="Pfam" id="PF22786"/>
    </source>
</evidence>
<dbReference type="InterPro" id="IPR055011">
    <property type="entry name" value="Tag1_C"/>
</dbReference>
<dbReference type="Pfam" id="PF22786">
    <property type="entry name" value="Tag1_C"/>
    <property type="match status" value="1"/>
</dbReference>
<evidence type="ECO:0000313" key="7">
    <source>
        <dbReference type="Proteomes" id="UP000501346"/>
    </source>
</evidence>
<gene>
    <name evidence="6" type="ORF">GRS66_003496</name>
</gene>
<feature type="region of interest" description="Disordered" evidence="1">
    <location>
        <begin position="1"/>
        <end position="21"/>
    </location>
</feature>
<dbReference type="Proteomes" id="UP000501346">
    <property type="component" value="Chromosome ScXII"/>
</dbReference>
<dbReference type="InterPro" id="IPR046368">
    <property type="entry name" value="Tag1"/>
</dbReference>
<dbReference type="AlphaFoldDB" id="A0A6C1DW84"/>
<keyword evidence="2" id="KW-1133">Transmembrane helix</keyword>
<dbReference type="EMBL" id="CP048993">
    <property type="protein sequence ID" value="QID81135.1"/>
    <property type="molecule type" value="Genomic_DNA"/>
</dbReference>
<feature type="transmembrane region" description="Helical" evidence="2">
    <location>
        <begin position="54"/>
        <end position="75"/>
    </location>
</feature>
<feature type="domain" description="Tag1 middle barrel-like" evidence="5">
    <location>
        <begin position="285"/>
        <end position="447"/>
    </location>
</feature>
<keyword evidence="2" id="KW-0472">Membrane</keyword>
<feature type="domain" description="Tag1 C-terminal" evidence="4">
    <location>
        <begin position="496"/>
        <end position="607"/>
    </location>
</feature>
<evidence type="ECO:0000259" key="5">
    <source>
        <dbReference type="Pfam" id="PF22787"/>
    </source>
</evidence>
<feature type="domain" description="Tag1 N-terminal" evidence="3">
    <location>
        <begin position="80"/>
        <end position="269"/>
    </location>
</feature>
<dbReference type="Pfam" id="PF22787">
    <property type="entry name" value="Tag1_M"/>
    <property type="match status" value="1"/>
</dbReference>
<reference evidence="6 7" key="1">
    <citation type="journal article" date="2019" name="BMC Genomics">
        <title>Chromosome level assembly and comparative genome analysis confirm lager-brewing yeasts originated from a single hybridization.</title>
        <authorList>
            <person name="Salazar A.N."/>
            <person name="Gorter de Vries A.R."/>
            <person name="van den Broek M."/>
            <person name="Brouwers N."/>
            <person name="de la Torre Cortes P."/>
            <person name="Kuijpers N.G.A."/>
            <person name="Daran J.G."/>
            <person name="Abeel T."/>
        </authorList>
    </citation>
    <scope>NUCLEOTIDE SEQUENCE [LARGE SCALE GENOMIC DNA]</scope>
    <source>
        <strain evidence="6 7">CBS 1483</strain>
    </source>
</reference>
<dbReference type="OrthoDB" id="5596576at2759"/>